<proteinExistence type="predicted"/>
<keyword evidence="3" id="KW-1185">Reference proteome</keyword>
<dbReference type="Proteomes" id="UP000501690">
    <property type="component" value="Linkage Group LG2"/>
</dbReference>
<evidence type="ECO:0000313" key="3">
    <source>
        <dbReference type="Proteomes" id="UP000501690"/>
    </source>
</evidence>
<feature type="compositionally biased region" description="Acidic residues" evidence="1">
    <location>
        <begin position="36"/>
        <end position="45"/>
    </location>
</feature>
<evidence type="ECO:0000313" key="2">
    <source>
        <dbReference type="EMBL" id="QCD83067.1"/>
    </source>
</evidence>
<dbReference type="EMBL" id="CP039346">
    <property type="protein sequence ID" value="QCD83067.1"/>
    <property type="molecule type" value="Genomic_DNA"/>
</dbReference>
<dbReference type="AlphaFoldDB" id="A0A4D6L3F8"/>
<reference evidence="2 3" key="1">
    <citation type="submission" date="2019-04" db="EMBL/GenBank/DDBJ databases">
        <title>An improved genome assembly and genetic linkage map for asparagus bean, Vigna unguiculata ssp. sesquipedialis.</title>
        <authorList>
            <person name="Xia Q."/>
            <person name="Zhang R."/>
            <person name="Dong Y."/>
        </authorList>
    </citation>
    <scope>NUCLEOTIDE SEQUENCE [LARGE SCALE GENOMIC DNA]</scope>
    <source>
        <tissue evidence="2">Leaf</tissue>
    </source>
</reference>
<gene>
    <name evidence="2" type="ORF">DEO72_LG2g3410</name>
</gene>
<dbReference type="PANTHER" id="PTHR38221:SF1">
    <property type="entry name" value="OVULE PROTEIN"/>
    <property type="match status" value="1"/>
</dbReference>
<feature type="region of interest" description="Disordered" evidence="1">
    <location>
        <begin position="1"/>
        <end position="45"/>
    </location>
</feature>
<sequence length="251" mass="27328">MNDSQDSVPQDVFNMPSSPSSDITDDDDPNAVNDAADVDADLSEGSEFSDVDAVISEGSEVVDSGDAVVSEGSEVVDSGGELELGFQLLKCLQEMGVFKCLEVTLRDVLSEFRDSRFTLRDRIVSHLGKLLAKKSKLSEVDLGMDSSEGSVEVQSQKGEDGMGNCKGNLASEADKASDCSDEVLETVVGNLSLSESEVKKLIDDVLIHGFLKLIEICNEEEKNYDWLEVAEAFGITFPRPRWWPEGYDGRL</sequence>
<dbReference type="PANTHER" id="PTHR38221">
    <property type="entry name" value="BNAA04G14260D PROTEIN"/>
    <property type="match status" value="1"/>
</dbReference>
<name>A0A4D6L3F8_VIGUN</name>
<organism evidence="2 3">
    <name type="scientific">Vigna unguiculata</name>
    <name type="common">Cowpea</name>
    <dbReference type="NCBI Taxonomy" id="3917"/>
    <lineage>
        <taxon>Eukaryota</taxon>
        <taxon>Viridiplantae</taxon>
        <taxon>Streptophyta</taxon>
        <taxon>Embryophyta</taxon>
        <taxon>Tracheophyta</taxon>
        <taxon>Spermatophyta</taxon>
        <taxon>Magnoliopsida</taxon>
        <taxon>eudicotyledons</taxon>
        <taxon>Gunneridae</taxon>
        <taxon>Pentapetalae</taxon>
        <taxon>rosids</taxon>
        <taxon>fabids</taxon>
        <taxon>Fabales</taxon>
        <taxon>Fabaceae</taxon>
        <taxon>Papilionoideae</taxon>
        <taxon>50 kb inversion clade</taxon>
        <taxon>NPAAA clade</taxon>
        <taxon>indigoferoid/millettioid clade</taxon>
        <taxon>Phaseoleae</taxon>
        <taxon>Vigna</taxon>
    </lineage>
</organism>
<accession>A0A4D6L3F8</accession>
<evidence type="ECO:0000256" key="1">
    <source>
        <dbReference type="SAM" id="MobiDB-lite"/>
    </source>
</evidence>
<protein>
    <submittedName>
        <fullName evidence="2">Uncharacterized protein</fullName>
    </submittedName>
</protein>